<evidence type="ECO:0000313" key="12">
    <source>
        <dbReference type="Proteomes" id="UP000835052"/>
    </source>
</evidence>
<dbReference type="PRINTS" id="PR00786">
    <property type="entry name" value="NEPRILYSIN"/>
</dbReference>
<comment type="cofactor">
    <cofactor evidence="1">
        <name>Zn(2+)</name>
        <dbReference type="ChEBI" id="CHEBI:29105"/>
    </cofactor>
</comment>
<proteinExistence type="inferred from homology"/>
<dbReference type="GO" id="GO:0016485">
    <property type="term" value="P:protein processing"/>
    <property type="evidence" value="ECO:0007669"/>
    <property type="project" value="TreeGrafter"/>
</dbReference>
<keyword evidence="12" id="KW-1185">Reference proteome</keyword>
<dbReference type="Gene3D" id="3.40.390.10">
    <property type="entry name" value="Collagenase (Catalytic Domain)"/>
    <property type="match status" value="1"/>
</dbReference>
<dbReference type="InterPro" id="IPR000718">
    <property type="entry name" value="Peptidase_M13"/>
</dbReference>
<evidence type="ECO:0000256" key="2">
    <source>
        <dbReference type="ARBA" id="ARBA00007357"/>
    </source>
</evidence>
<dbReference type="InterPro" id="IPR042089">
    <property type="entry name" value="Peptidase_M13_dom_2"/>
</dbReference>
<evidence type="ECO:0000256" key="7">
    <source>
        <dbReference type="ARBA" id="ARBA00023049"/>
    </source>
</evidence>
<keyword evidence="8" id="KW-1133">Transmembrane helix</keyword>
<evidence type="ECO:0008006" key="13">
    <source>
        <dbReference type="Google" id="ProtNLM"/>
    </source>
</evidence>
<feature type="domain" description="Peptidase M13 N-terminal" evidence="10">
    <location>
        <begin position="138"/>
        <end position="537"/>
    </location>
</feature>
<evidence type="ECO:0000259" key="9">
    <source>
        <dbReference type="Pfam" id="PF01431"/>
    </source>
</evidence>
<sequence>MRCLLAPDPRPRGSDVKEQVTLCGLTVPRLLILVPVFGFLCSRYGVCFNRMALTILTTFLPIPIVLPVTWPNRVTIKRMWGVVVATTAAVLLVGSATAKPRVPFVNDAATVKPDVSRTPGFEKAAALLKSAMNTSLDPCDDFYQYACSSWVAANPIPDDLTSYSQFTAAREKVLAEMRELYEEPSIPRSKSIGLVKQIYRACADIERHDSVGAREMLEKIKTFGFWPMVHNEEWHSREFDLTKLLINTINSRDVSVFFDWGPSEDSRDVSRRLINFDQGSLGLGYSTRDYYLDNKKYSKQLKAYRKYTIGKVRYYTQDAGLSVNETKIASDVDEIIDFETRWANVLVAEEDRRNFTAMYNLMHLNDIKELVPILDWDRLFLSTTPFSIHHYVKSNPEIIVSDVKYLKSMTKLLQETEPRIIANYVMLRYAAQWMNEIGTKYEDLQQDFAFEMYGRKQRQPKWKECVGAAGGRLGYASGAMYVRKFFNKEARTSTLDMISDIQEAFKIMMHANDWMDGETKKYALLKAEEMIKQIGYPDFIMNDERLDNWYKGLDGVEGESYSSLNEKTTRWRSDFVYRRLLEPVDRDEFVTSAATVNAFYSPTKNAIAFPAAILQPPFFDASFPKALNYGSIGAVIGHEITHGFDDTGRQFDQIGNLRDWWDNTTTTKFTERAQCIIDQYQSVEIAGTGLSINGKLTQGENIADNGGVKQAFKAYKRYLEKHGAEARLPGLENVTNEQLFFLGYAQVWCGSKTVETKQLLLLTDPHSPETARVNVVLSNQPEFAEAFKCPAGSPMNPTQRCVVW</sequence>
<name>A0A8S1H9E9_9PELO</name>
<feature type="transmembrane region" description="Helical" evidence="8">
    <location>
        <begin position="79"/>
        <end position="98"/>
    </location>
</feature>
<dbReference type="CDD" id="cd08662">
    <property type="entry name" value="M13"/>
    <property type="match status" value="1"/>
</dbReference>
<comment type="similarity">
    <text evidence="2">Belongs to the peptidase M13 family.</text>
</comment>
<evidence type="ECO:0000313" key="11">
    <source>
        <dbReference type="EMBL" id="CAD6192583.1"/>
    </source>
</evidence>
<evidence type="ECO:0000259" key="10">
    <source>
        <dbReference type="Pfam" id="PF05649"/>
    </source>
</evidence>
<reference evidence="11" key="1">
    <citation type="submission" date="2020-10" db="EMBL/GenBank/DDBJ databases">
        <authorList>
            <person name="Kikuchi T."/>
        </authorList>
    </citation>
    <scope>NUCLEOTIDE SEQUENCE</scope>
    <source>
        <strain evidence="11">NKZ352</strain>
    </source>
</reference>
<evidence type="ECO:0000256" key="3">
    <source>
        <dbReference type="ARBA" id="ARBA00022670"/>
    </source>
</evidence>
<dbReference type="SUPFAM" id="SSF55486">
    <property type="entry name" value="Metalloproteases ('zincins'), catalytic domain"/>
    <property type="match status" value="1"/>
</dbReference>
<keyword evidence="7" id="KW-0482">Metalloprotease</keyword>
<dbReference type="Pfam" id="PF01431">
    <property type="entry name" value="Peptidase_M13"/>
    <property type="match status" value="1"/>
</dbReference>
<keyword evidence="8" id="KW-0472">Membrane</keyword>
<dbReference type="InterPro" id="IPR018497">
    <property type="entry name" value="Peptidase_M13_C"/>
</dbReference>
<feature type="domain" description="Peptidase M13 C-terminal" evidence="9">
    <location>
        <begin position="597"/>
        <end position="802"/>
    </location>
</feature>
<dbReference type="Proteomes" id="UP000835052">
    <property type="component" value="Unassembled WGS sequence"/>
</dbReference>
<dbReference type="PANTHER" id="PTHR11733">
    <property type="entry name" value="ZINC METALLOPROTEASE FAMILY M13 NEPRILYSIN-RELATED"/>
    <property type="match status" value="1"/>
</dbReference>
<keyword evidence="4" id="KW-0479">Metal-binding</keyword>
<evidence type="ECO:0000256" key="6">
    <source>
        <dbReference type="ARBA" id="ARBA00022833"/>
    </source>
</evidence>
<dbReference type="OrthoDB" id="6475849at2759"/>
<dbReference type="GO" id="GO:0046872">
    <property type="term" value="F:metal ion binding"/>
    <property type="evidence" value="ECO:0007669"/>
    <property type="project" value="UniProtKB-KW"/>
</dbReference>
<dbReference type="InterPro" id="IPR024079">
    <property type="entry name" value="MetalloPept_cat_dom_sf"/>
</dbReference>
<evidence type="ECO:0000256" key="8">
    <source>
        <dbReference type="SAM" id="Phobius"/>
    </source>
</evidence>
<dbReference type="GO" id="GO:0004222">
    <property type="term" value="F:metalloendopeptidase activity"/>
    <property type="evidence" value="ECO:0007669"/>
    <property type="project" value="InterPro"/>
</dbReference>
<feature type="transmembrane region" description="Helical" evidence="8">
    <location>
        <begin position="20"/>
        <end position="40"/>
    </location>
</feature>
<organism evidence="11 12">
    <name type="scientific">Caenorhabditis auriculariae</name>
    <dbReference type="NCBI Taxonomy" id="2777116"/>
    <lineage>
        <taxon>Eukaryota</taxon>
        <taxon>Metazoa</taxon>
        <taxon>Ecdysozoa</taxon>
        <taxon>Nematoda</taxon>
        <taxon>Chromadorea</taxon>
        <taxon>Rhabditida</taxon>
        <taxon>Rhabditina</taxon>
        <taxon>Rhabditomorpha</taxon>
        <taxon>Rhabditoidea</taxon>
        <taxon>Rhabditidae</taxon>
        <taxon>Peloderinae</taxon>
        <taxon>Caenorhabditis</taxon>
    </lineage>
</organism>
<dbReference type="Pfam" id="PF05649">
    <property type="entry name" value="Peptidase_M13_N"/>
    <property type="match status" value="1"/>
</dbReference>
<dbReference type="PANTHER" id="PTHR11733:SF237">
    <property type="entry name" value="NEPRILYSIN-LIKE 4"/>
    <property type="match status" value="1"/>
</dbReference>
<evidence type="ECO:0000256" key="1">
    <source>
        <dbReference type="ARBA" id="ARBA00001947"/>
    </source>
</evidence>
<dbReference type="EMBL" id="CAJGYM010000028">
    <property type="protein sequence ID" value="CAD6192583.1"/>
    <property type="molecule type" value="Genomic_DNA"/>
</dbReference>
<keyword evidence="8" id="KW-0812">Transmembrane</keyword>
<keyword evidence="5" id="KW-0378">Hydrolase</keyword>
<evidence type="ECO:0000256" key="5">
    <source>
        <dbReference type="ARBA" id="ARBA00022801"/>
    </source>
</evidence>
<evidence type="ECO:0000256" key="4">
    <source>
        <dbReference type="ARBA" id="ARBA00022723"/>
    </source>
</evidence>
<gene>
    <name evidence="11" type="ORF">CAUJ_LOCUS8502</name>
</gene>
<dbReference type="GO" id="GO:0005886">
    <property type="term" value="C:plasma membrane"/>
    <property type="evidence" value="ECO:0007669"/>
    <property type="project" value="TreeGrafter"/>
</dbReference>
<comment type="caution">
    <text evidence="11">The sequence shown here is derived from an EMBL/GenBank/DDBJ whole genome shotgun (WGS) entry which is preliminary data.</text>
</comment>
<dbReference type="PROSITE" id="PS51885">
    <property type="entry name" value="NEPRILYSIN"/>
    <property type="match status" value="1"/>
</dbReference>
<dbReference type="AlphaFoldDB" id="A0A8S1H9E9"/>
<accession>A0A8S1H9E9</accession>
<protein>
    <recommendedName>
        <fullName evidence="13">Peptidase M13 C-terminal domain-containing protein</fullName>
    </recommendedName>
</protein>
<keyword evidence="3" id="KW-0645">Protease</keyword>
<dbReference type="InterPro" id="IPR008753">
    <property type="entry name" value="Peptidase_M13_N"/>
</dbReference>
<feature type="transmembrane region" description="Helical" evidence="8">
    <location>
        <begin position="52"/>
        <end position="70"/>
    </location>
</feature>
<keyword evidence="6" id="KW-0862">Zinc</keyword>
<dbReference type="Gene3D" id="1.10.1380.10">
    <property type="entry name" value="Neutral endopeptidase , domain2"/>
    <property type="match status" value="1"/>
</dbReference>